<evidence type="ECO:0000313" key="5">
    <source>
        <dbReference type="EMBL" id="GAA1741498.1"/>
    </source>
</evidence>
<dbReference type="InterPro" id="IPR003959">
    <property type="entry name" value="ATPase_AAA_core"/>
</dbReference>
<dbReference type="Pfam" id="PF17866">
    <property type="entry name" value="AAA_lid_6"/>
    <property type="match status" value="1"/>
</dbReference>
<dbReference type="Gene3D" id="3.40.50.300">
    <property type="entry name" value="P-loop containing nucleotide triphosphate hydrolases"/>
    <property type="match status" value="1"/>
</dbReference>
<keyword evidence="3" id="KW-0067">ATP-binding</keyword>
<dbReference type="InterPro" id="IPR006626">
    <property type="entry name" value="PbH1"/>
</dbReference>
<organism evidence="5 6">
    <name type="scientific">Luedemannella helvata</name>
    <dbReference type="NCBI Taxonomy" id="349315"/>
    <lineage>
        <taxon>Bacteria</taxon>
        <taxon>Bacillati</taxon>
        <taxon>Actinomycetota</taxon>
        <taxon>Actinomycetes</taxon>
        <taxon>Micromonosporales</taxon>
        <taxon>Micromonosporaceae</taxon>
        <taxon>Luedemannella</taxon>
    </lineage>
</organism>
<dbReference type="SMART" id="SM00710">
    <property type="entry name" value="PbH1"/>
    <property type="match status" value="5"/>
</dbReference>
<gene>
    <name evidence="5" type="ORF">GCM10009681_10320</name>
</gene>
<keyword evidence="6" id="KW-1185">Reference proteome</keyword>
<reference evidence="6" key="1">
    <citation type="journal article" date="2019" name="Int. J. Syst. Evol. Microbiol.">
        <title>The Global Catalogue of Microorganisms (GCM) 10K type strain sequencing project: providing services to taxonomists for standard genome sequencing and annotation.</title>
        <authorList>
            <consortium name="The Broad Institute Genomics Platform"/>
            <consortium name="The Broad Institute Genome Sequencing Center for Infectious Disease"/>
            <person name="Wu L."/>
            <person name="Ma J."/>
        </authorList>
    </citation>
    <scope>NUCLEOTIDE SEQUENCE [LARGE SCALE GENOMIC DNA]</scope>
    <source>
        <strain evidence="6">JCM 13249</strain>
    </source>
</reference>
<dbReference type="InterPro" id="IPR041627">
    <property type="entry name" value="AAA_lid_6"/>
</dbReference>
<sequence>MSPLQRGAYRSITDALADLAGSTGEATIEVAPGTYTEALLVQGVNVRLVAAEGPQTVTIDATGIEYSAIRCHDATLTLQNLVLRSGDFPTVHATISTVAVDNCVLSAGLAAGLTVTGGSVQARRCTVTGAECGIIVEDASGSIDECTIDDIATDGLICRIGADPVVRACVISGCGGRGVYVYQFSRPTIEGCEVSRTGDAGITVGYESAPVIRRTWVHDTAGVGIGVGRDCGGEVVQCRVENTAPPGIDVADGADTVVAVAAADSARVGPVGVPAGAGGAAGGQADEKAVDALLAQLDALVGLDAVKSEVRDLIDEIQVNEWRRSEGLSVGAMSHHLIFAGAPGTGKTSVARLYGAILSALGVLPRDNLREVSRRDLVGQYIGHTAEKTAEVFEQARGGVLFIDEAYTLARGGGGTDFGQEAIDTLVKLMEDHRHEVAVIVAGYTREMESFLALNPGLASRFSRTIEFPNYTPDELTMIVAKMAGADDYLLPPELEPALLDHFSRVVRDENFGNAREARKLFEAIRAAQARRLRRLDRRPTVDELRTLALADLASVR</sequence>
<comment type="caution">
    <text evidence="5">The sequence shown here is derived from an EMBL/GenBank/DDBJ whole genome shotgun (WGS) entry which is preliminary data.</text>
</comment>
<dbReference type="PANTHER" id="PTHR43392">
    <property type="entry name" value="AAA-TYPE ATPASE FAMILY PROTEIN / ANKYRIN REPEAT FAMILY PROTEIN"/>
    <property type="match status" value="1"/>
</dbReference>
<dbReference type="SUPFAM" id="SSF52540">
    <property type="entry name" value="P-loop containing nucleoside triphosphate hydrolases"/>
    <property type="match status" value="1"/>
</dbReference>
<evidence type="ECO:0000256" key="2">
    <source>
        <dbReference type="ARBA" id="ARBA00022741"/>
    </source>
</evidence>
<evidence type="ECO:0000313" key="6">
    <source>
        <dbReference type="Proteomes" id="UP001500655"/>
    </source>
</evidence>
<dbReference type="InterPro" id="IPR012334">
    <property type="entry name" value="Pectin_lyas_fold"/>
</dbReference>
<dbReference type="InterPro" id="IPR050773">
    <property type="entry name" value="CbxX/CfxQ_RuBisCO_ESX"/>
</dbReference>
<dbReference type="Gene3D" id="1.10.8.60">
    <property type="match status" value="1"/>
</dbReference>
<keyword evidence="2" id="KW-0547">Nucleotide-binding</keyword>
<dbReference type="PRINTS" id="PR00819">
    <property type="entry name" value="CBXCFQXSUPER"/>
</dbReference>
<proteinExistence type="inferred from homology"/>
<protein>
    <recommendedName>
        <fullName evidence="4">AAA+ ATPase domain-containing protein</fullName>
    </recommendedName>
</protein>
<name>A0ABP4W0P5_9ACTN</name>
<dbReference type="InterPro" id="IPR003593">
    <property type="entry name" value="AAA+_ATPase"/>
</dbReference>
<dbReference type="InterPro" id="IPR027417">
    <property type="entry name" value="P-loop_NTPase"/>
</dbReference>
<dbReference type="SMART" id="SM00382">
    <property type="entry name" value="AAA"/>
    <property type="match status" value="1"/>
</dbReference>
<dbReference type="EMBL" id="BAAALS010000004">
    <property type="protein sequence ID" value="GAA1741498.1"/>
    <property type="molecule type" value="Genomic_DNA"/>
</dbReference>
<feature type="domain" description="AAA+ ATPase" evidence="4">
    <location>
        <begin position="333"/>
        <end position="472"/>
    </location>
</feature>
<dbReference type="PANTHER" id="PTHR43392:SF2">
    <property type="entry name" value="AAA-TYPE ATPASE FAMILY PROTEIN _ ANKYRIN REPEAT FAMILY PROTEIN"/>
    <property type="match status" value="1"/>
</dbReference>
<dbReference type="Pfam" id="PF00004">
    <property type="entry name" value="AAA"/>
    <property type="match status" value="1"/>
</dbReference>
<evidence type="ECO:0000256" key="3">
    <source>
        <dbReference type="ARBA" id="ARBA00022840"/>
    </source>
</evidence>
<comment type="similarity">
    <text evidence="1">Belongs to the CbxX/CfxQ family.</text>
</comment>
<accession>A0ABP4W0P5</accession>
<dbReference type="InterPro" id="IPR011050">
    <property type="entry name" value="Pectin_lyase_fold/virulence"/>
</dbReference>
<evidence type="ECO:0000259" key="4">
    <source>
        <dbReference type="SMART" id="SM00382"/>
    </source>
</evidence>
<dbReference type="Proteomes" id="UP001500655">
    <property type="component" value="Unassembled WGS sequence"/>
</dbReference>
<dbReference type="Pfam" id="PF13229">
    <property type="entry name" value="Beta_helix"/>
    <property type="match status" value="1"/>
</dbReference>
<dbReference type="InterPro" id="IPR000641">
    <property type="entry name" value="CbxX/CfxQ"/>
</dbReference>
<dbReference type="InterPro" id="IPR039448">
    <property type="entry name" value="Beta_helix"/>
</dbReference>
<dbReference type="Gene3D" id="2.160.20.10">
    <property type="entry name" value="Single-stranded right-handed beta-helix, Pectin lyase-like"/>
    <property type="match status" value="1"/>
</dbReference>
<evidence type="ECO:0000256" key="1">
    <source>
        <dbReference type="ARBA" id="ARBA00010378"/>
    </source>
</evidence>
<dbReference type="SUPFAM" id="SSF51126">
    <property type="entry name" value="Pectin lyase-like"/>
    <property type="match status" value="1"/>
</dbReference>